<name>A0A919NG42_9ACTN</name>
<organism evidence="1 2">
    <name type="scientific">Paractinoplanes tereljensis</name>
    <dbReference type="NCBI Taxonomy" id="571912"/>
    <lineage>
        <taxon>Bacteria</taxon>
        <taxon>Bacillati</taxon>
        <taxon>Actinomycetota</taxon>
        <taxon>Actinomycetes</taxon>
        <taxon>Micromonosporales</taxon>
        <taxon>Micromonosporaceae</taxon>
        <taxon>Paractinoplanes</taxon>
    </lineage>
</organism>
<protein>
    <recommendedName>
        <fullName evidence="3">CHAT domain-containing protein</fullName>
    </recommendedName>
</protein>
<dbReference type="Proteomes" id="UP000623608">
    <property type="component" value="Unassembled WGS sequence"/>
</dbReference>
<dbReference type="AlphaFoldDB" id="A0A919NG42"/>
<evidence type="ECO:0000313" key="1">
    <source>
        <dbReference type="EMBL" id="GIF17342.1"/>
    </source>
</evidence>
<reference evidence="1" key="1">
    <citation type="submission" date="2021-01" db="EMBL/GenBank/DDBJ databases">
        <title>Whole genome shotgun sequence of Actinoplanes tereljensis NBRC 105297.</title>
        <authorList>
            <person name="Komaki H."/>
            <person name="Tamura T."/>
        </authorList>
    </citation>
    <scope>NUCLEOTIDE SEQUENCE</scope>
    <source>
        <strain evidence="1">NBRC 105297</strain>
    </source>
</reference>
<evidence type="ECO:0008006" key="3">
    <source>
        <dbReference type="Google" id="ProtNLM"/>
    </source>
</evidence>
<dbReference type="EMBL" id="BOMY01000001">
    <property type="protein sequence ID" value="GIF17342.1"/>
    <property type="molecule type" value="Genomic_DNA"/>
</dbReference>
<sequence length="706" mass="75090">MEDEWQIAVVAGPPGAARDAAIRRLGAPGGDVRPLEVYGYLTAPTGSLVVGELSGDLADGYSKVSMLLSLGHRVLIVTEFDPGRLLSRFRGWPATAVVVGPVHTAPVLGGPVQASPIDDGLEAIGEGTYYDDGWAGRRNTPIPVVRVASIAVADGAGRTVTGSLAPGLPFLVRVGIGDRRVESILPLDSPIFPSSLLPPDSAGWWLRAVLSRGVDTITEGALFLPRTGEGFSCPCTPGDPHLCTQGDRSFWLDLAAVAPRRPEPQQWQLALLHGATTVQIFEITLNGPAPAARAIYTLTKEFDDLGRFGGRNVSIQEGSLRDGRHYLLVNGSDGARVGSVLTDDQAGNAARLLRSTLFDRQLAGNSTLYDRQFGKSRDDYLTDLWEMARVGWTVHLGLFPDATDRDALREALTHGDGPGRIQVALAEGSRAAVPWQLVYGLPIADRAYVCPSVDEFGPGSSGTGIPDRCPHADKHDQPNGVLCPYGFWGLAHILEVPPSSARMTLAEATGESRPPTVVAARNDTLPGADWAAQRAALDLIDRACVVTTDTKSLRAALIAGADLLYLYCHGREVTGGGVALDFGKGGVLLPEDVGVWADVAPRIRWAQRRPLVVLNGCFTGVRLPETLADFASAFVQSTGAAGVLATEVVMESGLAAHVMSAFVTAWHTDRRGVGPAIRDVRWQLLARGNVMGLAYSPYCDADLRLP</sequence>
<accession>A0A919NG42</accession>
<comment type="caution">
    <text evidence="1">The sequence shown here is derived from an EMBL/GenBank/DDBJ whole genome shotgun (WGS) entry which is preliminary data.</text>
</comment>
<dbReference type="RefSeq" id="WP_203797240.1">
    <property type="nucleotide sequence ID" value="NZ_BOMY01000001.1"/>
</dbReference>
<keyword evidence="2" id="KW-1185">Reference proteome</keyword>
<gene>
    <name evidence="1" type="ORF">Ate02nite_00720</name>
</gene>
<proteinExistence type="predicted"/>
<evidence type="ECO:0000313" key="2">
    <source>
        <dbReference type="Proteomes" id="UP000623608"/>
    </source>
</evidence>